<sequence>MSTKKHNITLYCEGTPNPLKTSIALEELGLEYNVHPVKLFEHEQKEQWYLAINPNGRIPAIVDTDENGQQHKIWESGAILQYLVGRYDGDHKISYPRGTKEHWEMTSWLFWQVGGLGPMQGQANHFEMSAFGDHPYALQRYVNESRRLYRTMDKSLAKNPSGYIVGDHLTIADIAIWPWTTAYKWMYRLLARPGFEKGRNVPNPHIYIQLNELPDGELKQIGRERSGWVQEAMRRDAK</sequence>
<keyword evidence="4" id="KW-1185">Reference proteome</keyword>
<dbReference type="STRING" id="1283841.A0A084QUG2"/>
<dbReference type="InParanoid" id="A0A084QUG2"/>
<dbReference type="SUPFAM" id="SSF52833">
    <property type="entry name" value="Thioredoxin-like"/>
    <property type="match status" value="1"/>
</dbReference>
<name>A0A084QUG2_STAC4</name>
<dbReference type="EMBL" id="KL660168">
    <property type="protein sequence ID" value="KFA67597.1"/>
    <property type="molecule type" value="Genomic_DNA"/>
</dbReference>
<dbReference type="Gene3D" id="3.40.30.10">
    <property type="entry name" value="Glutaredoxin"/>
    <property type="match status" value="1"/>
</dbReference>
<dbReference type="SFLD" id="SFLDG01151">
    <property type="entry name" value="Main.2:_Nu-like"/>
    <property type="match status" value="1"/>
</dbReference>
<evidence type="ECO:0000259" key="2">
    <source>
        <dbReference type="PROSITE" id="PS50404"/>
    </source>
</evidence>
<dbReference type="InterPro" id="IPR036282">
    <property type="entry name" value="Glutathione-S-Trfase_C_sf"/>
</dbReference>
<gene>
    <name evidence="3" type="ORF">S40285_09039</name>
</gene>
<dbReference type="HOGENOM" id="CLU_011226_14_0_1"/>
<evidence type="ECO:0000313" key="3">
    <source>
        <dbReference type="EMBL" id="KFA67597.1"/>
    </source>
</evidence>
<dbReference type="OMA" id="DSREHWE"/>
<dbReference type="SUPFAM" id="SSF47616">
    <property type="entry name" value="GST C-terminal domain-like"/>
    <property type="match status" value="1"/>
</dbReference>
<dbReference type="Pfam" id="PF13410">
    <property type="entry name" value="GST_C_2"/>
    <property type="match status" value="1"/>
</dbReference>
<reference evidence="3 4" key="1">
    <citation type="journal article" date="2014" name="BMC Genomics">
        <title>Comparative genome sequencing reveals chemotype-specific gene clusters in the toxigenic black mold Stachybotrys.</title>
        <authorList>
            <person name="Semeiks J."/>
            <person name="Borek D."/>
            <person name="Otwinowski Z."/>
            <person name="Grishin N.V."/>
        </authorList>
    </citation>
    <scope>NUCLEOTIDE SEQUENCE [LARGE SCALE GENOMIC DNA]</scope>
    <source>
        <strain evidence="3 4">IBT 40285</strain>
    </source>
</reference>
<dbReference type="CDD" id="cd03048">
    <property type="entry name" value="GST_N_Ure2p_like"/>
    <property type="match status" value="1"/>
</dbReference>
<dbReference type="InterPro" id="IPR040079">
    <property type="entry name" value="Glutathione_S-Trfase"/>
</dbReference>
<accession>A0A084QUG2</accession>
<dbReference type="OrthoDB" id="422574at2759"/>
<dbReference type="Pfam" id="PF02798">
    <property type="entry name" value="GST_N"/>
    <property type="match status" value="1"/>
</dbReference>
<proteinExistence type="inferred from homology"/>
<feature type="domain" description="GST N-terminal" evidence="2">
    <location>
        <begin position="5"/>
        <end position="91"/>
    </location>
</feature>
<dbReference type="PANTHER" id="PTHR44051">
    <property type="entry name" value="GLUTATHIONE S-TRANSFERASE-RELATED"/>
    <property type="match status" value="1"/>
</dbReference>
<dbReference type="PROSITE" id="PS50404">
    <property type="entry name" value="GST_NTER"/>
    <property type="match status" value="1"/>
</dbReference>
<dbReference type="SFLD" id="SFLDG00358">
    <property type="entry name" value="Main_(cytGST)"/>
    <property type="match status" value="1"/>
</dbReference>
<dbReference type="Gene3D" id="1.20.1050.10">
    <property type="match status" value="1"/>
</dbReference>
<dbReference type="InterPro" id="IPR036249">
    <property type="entry name" value="Thioredoxin-like_sf"/>
</dbReference>
<dbReference type="AlphaFoldDB" id="A0A084QUG2"/>
<dbReference type="Proteomes" id="UP000028524">
    <property type="component" value="Unassembled WGS sequence"/>
</dbReference>
<evidence type="ECO:0000313" key="4">
    <source>
        <dbReference type="Proteomes" id="UP000028524"/>
    </source>
</evidence>
<dbReference type="PANTHER" id="PTHR44051:SF8">
    <property type="entry name" value="GLUTATHIONE S-TRANSFERASE GSTA"/>
    <property type="match status" value="1"/>
</dbReference>
<dbReference type="SFLD" id="SFLDS00019">
    <property type="entry name" value="Glutathione_Transferase_(cytos"/>
    <property type="match status" value="1"/>
</dbReference>
<organism evidence="3 4">
    <name type="scientific">Stachybotrys chlorohalonatus (strain IBT 40285)</name>
    <dbReference type="NCBI Taxonomy" id="1283841"/>
    <lineage>
        <taxon>Eukaryota</taxon>
        <taxon>Fungi</taxon>
        <taxon>Dikarya</taxon>
        <taxon>Ascomycota</taxon>
        <taxon>Pezizomycotina</taxon>
        <taxon>Sordariomycetes</taxon>
        <taxon>Hypocreomycetidae</taxon>
        <taxon>Hypocreales</taxon>
        <taxon>Stachybotryaceae</taxon>
        <taxon>Stachybotrys</taxon>
    </lineage>
</organism>
<evidence type="ECO:0000256" key="1">
    <source>
        <dbReference type="ARBA" id="ARBA00007409"/>
    </source>
</evidence>
<comment type="similarity">
    <text evidence="1">Belongs to the GST superfamily.</text>
</comment>
<dbReference type="InterPro" id="IPR004045">
    <property type="entry name" value="Glutathione_S-Trfase_N"/>
</dbReference>
<protein>
    <recommendedName>
        <fullName evidence="2">GST N-terminal domain-containing protein</fullName>
    </recommendedName>
</protein>